<evidence type="ECO:0000313" key="3">
    <source>
        <dbReference type="Proteomes" id="UP000051952"/>
    </source>
</evidence>
<feature type="compositionally biased region" description="Polar residues" evidence="1">
    <location>
        <begin position="97"/>
        <end position="112"/>
    </location>
</feature>
<accession>A0A0S4ITU1</accession>
<feature type="region of interest" description="Disordered" evidence="1">
    <location>
        <begin position="222"/>
        <end position="315"/>
    </location>
</feature>
<feature type="compositionally biased region" description="Low complexity" evidence="1">
    <location>
        <begin position="227"/>
        <end position="244"/>
    </location>
</feature>
<keyword evidence="3" id="KW-1185">Reference proteome</keyword>
<dbReference type="EMBL" id="CYKH01000420">
    <property type="protein sequence ID" value="CUF83383.1"/>
    <property type="molecule type" value="Genomic_DNA"/>
</dbReference>
<evidence type="ECO:0000256" key="1">
    <source>
        <dbReference type="SAM" id="MobiDB-lite"/>
    </source>
</evidence>
<feature type="region of interest" description="Disordered" evidence="1">
    <location>
        <begin position="47"/>
        <end position="74"/>
    </location>
</feature>
<feature type="region of interest" description="Disordered" evidence="1">
    <location>
        <begin position="90"/>
        <end position="162"/>
    </location>
</feature>
<dbReference type="Proteomes" id="UP000051952">
    <property type="component" value="Unassembled WGS sequence"/>
</dbReference>
<dbReference type="VEuPathDB" id="TriTrypDB:BSAL_66120"/>
<feature type="compositionally biased region" description="Polar residues" evidence="1">
    <location>
        <begin position="296"/>
        <end position="312"/>
    </location>
</feature>
<sequence length="320" mass="34246">MPSPSLFGKRMEISERTLVRRASSPILERVQPASPLVHRGLMFADGTPYKGGKGHSSTTPRDHPVLNPPPADKFYTEPVAFLPGGQPVMLGKRPMGPNNSGTSTPVRSTSPAASHVSGRRHATPTATSRDSPIRHDYRSTASPSRIHQKPGASHPKDHYITGVCERPDTVDTKVSTIVRGVRHLDGCPTFVPPSFDKRPYTPQTKRVASKYADNDIFNAYPAEQHQTPPRSLTPRRITPSSTSSVLQTAAVAAPPSGTVIRRAGGSEAAVTPSRTTPAAPYSYTTPASTSVSVTPQRSRTPSRASPGSTGYNIITGKAYI</sequence>
<gene>
    <name evidence="2" type="ORF">BSAL_66120</name>
</gene>
<protein>
    <submittedName>
        <fullName evidence="2">Uncharacterized protein</fullName>
    </submittedName>
</protein>
<feature type="compositionally biased region" description="Low complexity" evidence="1">
    <location>
        <begin position="275"/>
        <end position="295"/>
    </location>
</feature>
<name>A0A0S4ITU1_BODSA</name>
<proteinExistence type="predicted"/>
<reference evidence="3" key="1">
    <citation type="submission" date="2015-09" db="EMBL/GenBank/DDBJ databases">
        <authorList>
            <consortium name="Pathogen Informatics"/>
        </authorList>
    </citation>
    <scope>NUCLEOTIDE SEQUENCE [LARGE SCALE GENOMIC DNA]</scope>
    <source>
        <strain evidence="3">Lake Konstanz</strain>
    </source>
</reference>
<dbReference type="AlphaFoldDB" id="A0A0S4ITU1"/>
<organism evidence="2 3">
    <name type="scientific">Bodo saltans</name>
    <name type="common">Flagellated protozoan</name>
    <dbReference type="NCBI Taxonomy" id="75058"/>
    <lineage>
        <taxon>Eukaryota</taxon>
        <taxon>Discoba</taxon>
        <taxon>Euglenozoa</taxon>
        <taxon>Kinetoplastea</taxon>
        <taxon>Metakinetoplastina</taxon>
        <taxon>Eubodonida</taxon>
        <taxon>Bodonidae</taxon>
        <taxon>Bodo</taxon>
    </lineage>
</organism>
<evidence type="ECO:0000313" key="2">
    <source>
        <dbReference type="EMBL" id="CUF83383.1"/>
    </source>
</evidence>